<sequence>MKYPPDLHIWDVLEEVEDGRKKHRRLGFCTRTQSTMFPISQSFYASSDLCVVDMATKDHLASEVEKMKALEEEIIVLKINQVSQEATNNEHHLRVKYHDVSVDLI</sequence>
<evidence type="ECO:0000313" key="2">
    <source>
        <dbReference type="Proteomes" id="UP001454036"/>
    </source>
</evidence>
<protein>
    <recommendedName>
        <fullName evidence="3">Ty3-gypsy retrotransposon protein</fullName>
    </recommendedName>
</protein>
<organism evidence="1 2">
    <name type="scientific">Lithospermum erythrorhizon</name>
    <name type="common">Purple gromwell</name>
    <name type="synonym">Lithospermum officinale var. erythrorhizon</name>
    <dbReference type="NCBI Taxonomy" id="34254"/>
    <lineage>
        <taxon>Eukaryota</taxon>
        <taxon>Viridiplantae</taxon>
        <taxon>Streptophyta</taxon>
        <taxon>Embryophyta</taxon>
        <taxon>Tracheophyta</taxon>
        <taxon>Spermatophyta</taxon>
        <taxon>Magnoliopsida</taxon>
        <taxon>eudicotyledons</taxon>
        <taxon>Gunneridae</taxon>
        <taxon>Pentapetalae</taxon>
        <taxon>asterids</taxon>
        <taxon>lamiids</taxon>
        <taxon>Boraginales</taxon>
        <taxon>Boraginaceae</taxon>
        <taxon>Boraginoideae</taxon>
        <taxon>Lithospermeae</taxon>
        <taxon>Lithospermum</taxon>
    </lineage>
</organism>
<gene>
    <name evidence="1" type="ORF">LIER_35567</name>
</gene>
<proteinExistence type="predicted"/>
<dbReference type="Proteomes" id="UP001454036">
    <property type="component" value="Unassembled WGS sequence"/>
</dbReference>
<comment type="caution">
    <text evidence="1">The sequence shown here is derived from an EMBL/GenBank/DDBJ whole genome shotgun (WGS) entry which is preliminary data.</text>
</comment>
<dbReference type="AlphaFoldDB" id="A0AAV3NXH2"/>
<evidence type="ECO:0008006" key="3">
    <source>
        <dbReference type="Google" id="ProtNLM"/>
    </source>
</evidence>
<dbReference type="EMBL" id="BAABME010015672">
    <property type="protein sequence ID" value="GAA0142407.1"/>
    <property type="molecule type" value="Genomic_DNA"/>
</dbReference>
<accession>A0AAV3NXH2</accession>
<evidence type="ECO:0000313" key="1">
    <source>
        <dbReference type="EMBL" id="GAA0142407.1"/>
    </source>
</evidence>
<reference evidence="1 2" key="1">
    <citation type="submission" date="2024-01" db="EMBL/GenBank/DDBJ databases">
        <title>The complete chloroplast genome sequence of Lithospermum erythrorhizon: insights into the phylogenetic relationship among Boraginaceae species and the maternal lineages of purple gromwells.</title>
        <authorList>
            <person name="Okada T."/>
            <person name="Watanabe K."/>
        </authorList>
    </citation>
    <scope>NUCLEOTIDE SEQUENCE [LARGE SCALE GENOMIC DNA]</scope>
</reference>
<keyword evidence="2" id="KW-1185">Reference proteome</keyword>
<name>A0AAV3NXH2_LITER</name>